<comment type="similarity">
    <text evidence="1">Belongs to the cytochrome P450 family.</text>
</comment>
<evidence type="ECO:0000256" key="2">
    <source>
        <dbReference type="ARBA" id="ARBA00022723"/>
    </source>
</evidence>
<evidence type="ECO:0000256" key="1">
    <source>
        <dbReference type="ARBA" id="ARBA00010617"/>
    </source>
</evidence>
<dbReference type="OrthoDB" id="1055148at2759"/>
<dbReference type="Proteomes" id="UP000324222">
    <property type="component" value="Unassembled WGS sequence"/>
</dbReference>
<dbReference type="GO" id="GO:0016712">
    <property type="term" value="F:oxidoreductase activity, acting on paired donors, with incorporation or reduction of molecular oxygen, reduced flavin or flavoprotein as one donor, and incorporation of one atom of oxygen"/>
    <property type="evidence" value="ECO:0007669"/>
    <property type="project" value="TreeGrafter"/>
</dbReference>
<evidence type="ECO:0000256" key="4">
    <source>
        <dbReference type="ARBA" id="ARBA00023033"/>
    </source>
</evidence>
<dbReference type="AlphaFoldDB" id="A0A5B7F6Z8"/>
<accession>A0A5B7F6Z8</accession>
<keyword evidence="4" id="KW-0503">Monooxygenase</keyword>
<organism evidence="5 6">
    <name type="scientific">Portunus trituberculatus</name>
    <name type="common">Swimming crab</name>
    <name type="synonym">Neptunus trituberculatus</name>
    <dbReference type="NCBI Taxonomy" id="210409"/>
    <lineage>
        <taxon>Eukaryota</taxon>
        <taxon>Metazoa</taxon>
        <taxon>Ecdysozoa</taxon>
        <taxon>Arthropoda</taxon>
        <taxon>Crustacea</taxon>
        <taxon>Multicrustacea</taxon>
        <taxon>Malacostraca</taxon>
        <taxon>Eumalacostraca</taxon>
        <taxon>Eucarida</taxon>
        <taxon>Decapoda</taxon>
        <taxon>Pleocyemata</taxon>
        <taxon>Brachyura</taxon>
        <taxon>Eubrachyura</taxon>
        <taxon>Portunoidea</taxon>
        <taxon>Portunidae</taxon>
        <taxon>Portuninae</taxon>
        <taxon>Portunus</taxon>
    </lineage>
</organism>
<dbReference type="GO" id="GO:0008395">
    <property type="term" value="F:steroid hydroxylase activity"/>
    <property type="evidence" value="ECO:0007669"/>
    <property type="project" value="TreeGrafter"/>
</dbReference>
<dbReference type="InterPro" id="IPR036396">
    <property type="entry name" value="Cyt_P450_sf"/>
</dbReference>
<gene>
    <name evidence="5" type="primary">CYP2L1_7</name>
    <name evidence="5" type="ORF">E2C01_035828</name>
</gene>
<dbReference type="GO" id="GO:0006805">
    <property type="term" value="P:xenobiotic metabolic process"/>
    <property type="evidence" value="ECO:0007669"/>
    <property type="project" value="TreeGrafter"/>
</dbReference>
<dbReference type="GO" id="GO:0006082">
    <property type="term" value="P:organic acid metabolic process"/>
    <property type="evidence" value="ECO:0007669"/>
    <property type="project" value="TreeGrafter"/>
</dbReference>
<evidence type="ECO:0000313" key="5">
    <source>
        <dbReference type="EMBL" id="MPC42212.1"/>
    </source>
</evidence>
<dbReference type="InterPro" id="IPR001128">
    <property type="entry name" value="Cyt_P450"/>
</dbReference>
<dbReference type="SUPFAM" id="SSF48264">
    <property type="entry name" value="Cytochrome P450"/>
    <property type="match status" value="1"/>
</dbReference>
<reference evidence="5" key="1">
    <citation type="submission" date="2019-05" db="EMBL/GenBank/DDBJ databases">
        <title>Another draft genome of Portunus trituberculatus and its Hox gene families provides insights of decapod evolution.</title>
        <authorList>
            <person name="Jeong J.-H."/>
            <person name="Song I."/>
            <person name="Kim S."/>
            <person name="Choi T."/>
            <person name="Kim D."/>
            <person name="Ryu S."/>
            <person name="Kim W."/>
        </authorList>
    </citation>
    <scope>NUCLEOTIDE SEQUENCE [LARGE SCALE GENOMIC DNA]</scope>
    <source>
        <tissue evidence="5">Muscle</tissue>
    </source>
</reference>
<dbReference type="GO" id="GO:0005737">
    <property type="term" value="C:cytoplasm"/>
    <property type="evidence" value="ECO:0007669"/>
    <property type="project" value="TreeGrafter"/>
</dbReference>
<keyword evidence="4" id="KW-0560">Oxidoreductase</keyword>
<dbReference type="Pfam" id="PF00067">
    <property type="entry name" value="p450"/>
    <property type="match status" value="1"/>
</dbReference>
<sequence length="129" mass="15212">MVFINDYKLVKEAFSRHEFTNRPDWEIFKFFEEPAVGIGSSSGPLWHKNRRFTLRQLRDLGMGKSRLVEVVQQQTLKLRETLSINAGTPGRIPHQLFVTIINVIWQMVATYHQFKAEKRHGEDFRIQIL</sequence>
<dbReference type="Gene3D" id="1.10.630.10">
    <property type="entry name" value="Cytochrome P450"/>
    <property type="match status" value="1"/>
</dbReference>
<keyword evidence="3" id="KW-0408">Iron</keyword>
<evidence type="ECO:0000313" key="6">
    <source>
        <dbReference type="Proteomes" id="UP000324222"/>
    </source>
</evidence>
<dbReference type="GO" id="GO:0005506">
    <property type="term" value="F:iron ion binding"/>
    <property type="evidence" value="ECO:0007669"/>
    <property type="project" value="InterPro"/>
</dbReference>
<protein>
    <submittedName>
        <fullName evidence="5">Cytochrome P450 2L1</fullName>
    </submittedName>
</protein>
<dbReference type="PANTHER" id="PTHR24300:SF397">
    <property type="entry name" value="CYTOCHROME P450 2U1"/>
    <property type="match status" value="1"/>
</dbReference>
<dbReference type="PANTHER" id="PTHR24300">
    <property type="entry name" value="CYTOCHROME P450 508A4-RELATED"/>
    <property type="match status" value="1"/>
</dbReference>
<evidence type="ECO:0000256" key="3">
    <source>
        <dbReference type="ARBA" id="ARBA00023004"/>
    </source>
</evidence>
<dbReference type="GO" id="GO:0020037">
    <property type="term" value="F:heme binding"/>
    <property type="evidence" value="ECO:0007669"/>
    <property type="project" value="InterPro"/>
</dbReference>
<keyword evidence="6" id="KW-1185">Reference proteome</keyword>
<proteinExistence type="inferred from homology"/>
<comment type="caution">
    <text evidence="5">The sequence shown here is derived from an EMBL/GenBank/DDBJ whole genome shotgun (WGS) entry which is preliminary data.</text>
</comment>
<dbReference type="EMBL" id="VSRR010005346">
    <property type="protein sequence ID" value="MPC42212.1"/>
    <property type="molecule type" value="Genomic_DNA"/>
</dbReference>
<name>A0A5B7F6Z8_PORTR</name>
<keyword evidence="2" id="KW-0479">Metal-binding</keyword>
<dbReference type="InterPro" id="IPR050182">
    <property type="entry name" value="Cytochrome_P450_fam2"/>
</dbReference>